<evidence type="ECO:0000313" key="2">
    <source>
        <dbReference type="Proteomes" id="UP000234789"/>
    </source>
</evidence>
<dbReference type="EMBL" id="NFEZ01000003">
    <property type="protein sequence ID" value="PLT47040.1"/>
    <property type="molecule type" value="Genomic_DNA"/>
</dbReference>
<gene>
    <name evidence="1" type="ORF">B8V81_1264</name>
</gene>
<reference evidence="1 2" key="1">
    <citation type="submission" date="2017-05" db="EMBL/GenBank/DDBJ databases">
        <title>Functional genome analysis of Paenibacillus pasadenensis strain R16: insights on endophytic life style and antifungal activity.</title>
        <authorList>
            <person name="Passera A."/>
            <person name="Marcolungo L."/>
            <person name="Casati P."/>
            <person name="Brasca M."/>
            <person name="Quaglino F."/>
            <person name="Delledonne M."/>
        </authorList>
    </citation>
    <scope>NUCLEOTIDE SEQUENCE [LARGE SCALE GENOMIC DNA]</scope>
    <source>
        <strain evidence="1 2">R16</strain>
    </source>
</reference>
<dbReference type="AlphaFoldDB" id="A0A2N5N9S7"/>
<name>A0A2N5N9S7_9BACL</name>
<dbReference type="SUPFAM" id="SSF56059">
    <property type="entry name" value="Glutathione synthetase ATP-binding domain-like"/>
    <property type="match status" value="1"/>
</dbReference>
<dbReference type="RefSeq" id="WP_028599120.1">
    <property type="nucleotide sequence ID" value="NZ_BIMM01000019.1"/>
</dbReference>
<organism evidence="1 2">
    <name type="scientific">Paenibacillus pasadenensis</name>
    <dbReference type="NCBI Taxonomy" id="217090"/>
    <lineage>
        <taxon>Bacteria</taxon>
        <taxon>Bacillati</taxon>
        <taxon>Bacillota</taxon>
        <taxon>Bacilli</taxon>
        <taxon>Bacillales</taxon>
        <taxon>Paenibacillaceae</taxon>
        <taxon>Paenibacillus</taxon>
    </lineage>
</organism>
<proteinExistence type="predicted"/>
<dbReference type="OrthoDB" id="7869153at2"/>
<evidence type="ECO:0008006" key="3">
    <source>
        <dbReference type="Google" id="ProtNLM"/>
    </source>
</evidence>
<evidence type="ECO:0000313" key="1">
    <source>
        <dbReference type="EMBL" id="PLT47040.1"/>
    </source>
</evidence>
<dbReference type="InterPro" id="IPR026838">
    <property type="entry name" value="YheC/D"/>
</dbReference>
<accession>A0A2N5N9S7</accession>
<dbReference type="Pfam" id="PF14398">
    <property type="entry name" value="ATPgrasp_YheCD"/>
    <property type="match status" value="1"/>
</dbReference>
<keyword evidence="2" id="KW-1185">Reference proteome</keyword>
<dbReference type="Proteomes" id="UP000234789">
    <property type="component" value="Unassembled WGS sequence"/>
</dbReference>
<sequence length="388" mass="43521">MEYELPYGFSAELTARKPVLAILTMSDPKLGFRGNRANFADLVRTGKEMGFIVYVLPMRYLKFSQPMLTGFSLADSAGKGGEWEKGLFPFPDLVYNRIPQREDELMPRVQRKLKLLLASPRVKGVFNPSFFNKWELFEWLRKSQATKRYIPATRRMATVGGLDRMMSKHPYLYLKPVSGKAGKGIMTIRVYPEKPLPYRLSIQNRKKSSTYNCSTVTKLWARILKESGGATYIAQQGIDLALYQERRFDLRALVQKNGAGQWSVTGVGARVAGSKSITTHVPRGGSIEDPEKLLSHAFGAEKARQLISRARSACVQLARQIESASGHSHGEMSMDLGVDAAGGLWFFEANSKPMKFDEPHIRKKSLERIFHYGSYLMRSPKPGKAGGA</sequence>
<protein>
    <recommendedName>
        <fullName evidence="3">ATP-grasp domain-containing protein</fullName>
    </recommendedName>
</protein>
<comment type="caution">
    <text evidence="1">The sequence shown here is derived from an EMBL/GenBank/DDBJ whole genome shotgun (WGS) entry which is preliminary data.</text>
</comment>